<feature type="domain" description="TonB C-terminal" evidence="2">
    <location>
        <begin position="119"/>
        <end position="229"/>
    </location>
</feature>
<protein>
    <submittedName>
        <fullName evidence="3">Outer membrane transport energization protein TonB</fullName>
    </submittedName>
</protein>
<dbReference type="InterPro" id="IPR037682">
    <property type="entry name" value="TonB_C"/>
</dbReference>
<evidence type="ECO:0000256" key="1">
    <source>
        <dbReference type="SAM" id="SignalP"/>
    </source>
</evidence>
<dbReference type="Proteomes" id="UP000245812">
    <property type="component" value="Unassembled WGS sequence"/>
</dbReference>
<accession>A0A316HYY2</accession>
<feature type="chain" id="PRO_5016308269" evidence="1">
    <location>
        <begin position="20"/>
        <end position="284"/>
    </location>
</feature>
<feature type="signal peptide" evidence="1">
    <location>
        <begin position="1"/>
        <end position="19"/>
    </location>
</feature>
<dbReference type="GO" id="GO:0055085">
    <property type="term" value="P:transmembrane transport"/>
    <property type="evidence" value="ECO:0007669"/>
    <property type="project" value="InterPro"/>
</dbReference>
<evidence type="ECO:0000259" key="2">
    <source>
        <dbReference type="PROSITE" id="PS52015"/>
    </source>
</evidence>
<organism evidence="3 4">
    <name type="scientific">Fulvimonas soli</name>
    <dbReference type="NCBI Taxonomy" id="155197"/>
    <lineage>
        <taxon>Bacteria</taxon>
        <taxon>Pseudomonadati</taxon>
        <taxon>Pseudomonadota</taxon>
        <taxon>Gammaproteobacteria</taxon>
        <taxon>Lysobacterales</taxon>
        <taxon>Rhodanobacteraceae</taxon>
        <taxon>Fulvimonas</taxon>
    </lineage>
</organism>
<dbReference type="PROSITE" id="PS52015">
    <property type="entry name" value="TONB_CTD"/>
    <property type="match status" value="1"/>
</dbReference>
<sequence length="284" mass="30622">MKRLWSAACGCLLAGAVMAAGPGAVRRQVEASMVVTGTLVVAPDGSVGSYRLDRPERLPAPVVDLIGRNVPRWKFEPVVRDGKPVAAKARMSLRVVARPIEGDDQNYALSIRGTHFGDAAGSLGFKEHRQGPHYPEMAARGHVEGTVYLLLKVDRQGKVVDAVAQQVNLAAIGSEHLLQAWREAFAKSALQAARTWTFNVSADGEDAEAEFHYARVPVHYQLGERGQLAPDPYGRWEVYVPGPYQAVPWFDKEGMISGVDALPDDGLYDVGHPGPVLLTPPGGA</sequence>
<dbReference type="SUPFAM" id="SSF74653">
    <property type="entry name" value="TolA/TonB C-terminal domain"/>
    <property type="match status" value="1"/>
</dbReference>
<dbReference type="RefSeq" id="WP_109724026.1">
    <property type="nucleotide sequence ID" value="NZ_MSZV01000073.1"/>
</dbReference>
<evidence type="ECO:0000313" key="4">
    <source>
        <dbReference type="Proteomes" id="UP000245812"/>
    </source>
</evidence>
<dbReference type="Gene3D" id="3.30.1150.10">
    <property type="match status" value="1"/>
</dbReference>
<evidence type="ECO:0000313" key="3">
    <source>
        <dbReference type="EMBL" id="PWK85908.1"/>
    </source>
</evidence>
<name>A0A316HYY2_9GAMM</name>
<keyword evidence="1" id="KW-0732">Signal</keyword>
<gene>
    <name evidence="3" type="ORF">C7456_108204</name>
</gene>
<proteinExistence type="predicted"/>
<dbReference type="AlphaFoldDB" id="A0A316HYY2"/>
<keyword evidence="4" id="KW-1185">Reference proteome</keyword>
<comment type="caution">
    <text evidence="3">The sequence shown here is derived from an EMBL/GenBank/DDBJ whole genome shotgun (WGS) entry which is preliminary data.</text>
</comment>
<dbReference type="EMBL" id="QGHC01000008">
    <property type="protein sequence ID" value="PWK85908.1"/>
    <property type="molecule type" value="Genomic_DNA"/>
</dbReference>
<reference evidence="3 4" key="1">
    <citation type="submission" date="2018-05" db="EMBL/GenBank/DDBJ databases">
        <title>Genomic Encyclopedia of Type Strains, Phase IV (KMG-IV): sequencing the most valuable type-strain genomes for metagenomic binning, comparative biology and taxonomic classification.</title>
        <authorList>
            <person name="Goeker M."/>
        </authorList>
    </citation>
    <scope>NUCLEOTIDE SEQUENCE [LARGE SCALE GENOMIC DNA]</scope>
    <source>
        <strain evidence="3 4">DSM 14263</strain>
    </source>
</reference>
<dbReference type="OrthoDB" id="5982524at2"/>